<evidence type="ECO:0000313" key="11">
    <source>
        <dbReference type="EMBL" id="EGF10902.1"/>
    </source>
</evidence>
<feature type="transmembrane region" description="Helical" evidence="9">
    <location>
        <begin position="51"/>
        <end position="69"/>
    </location>
</feature>
<feature type="transmembrane region" description="Helical" evidence="9">
    <location>
        <begin position="123"/>
        <end position="153"/>
    </location>
</feature>
<keyword evidence="3" id="KW-0050">Antiport</keyword>
<dbReference type="InterPro" id="IPR052180">
    <property type="entry name" value="NhaC_Na-H+_Antiporter"/>
</dbReference>
<comment type="caution">
    <text evidence="11">The sequence shown here is derived from an EMBL/GenBank/DDBJ whole genome shotgun (WGS) entry which is preliminary data.</text>
</comment>
<dbReference type="PANTHER" id="PTHR33451">
    <property type="entry name" value="MALATE-2H(+)/NA(+)-LACTATE ANTIPORTER"/>
    <property type="match status" value="1"/>
</dbReference>
<dbReference type="InterPro" id="IPR018461">
    <property type="entry name" value="Na/H_Antiport_NhaC-like_C"/>
</dbReference>
<feature type="transmembrane region" description="Helical" evidence="9">
    <location>
        <begin position="446"/>
        <end position="467"/>
    </location>
</feature>
<evidence type="ECO:0000256" key="5">
    <source>
        <dbReference type="ARBA" id="ARBA00022692"/>
    </source>
</evidence>
<name>F2BCE5_9NEIS</name>
<comment type="subcellular location">
    <subcellularLocation>
        <location evidence="1">Cell membrane</location>
        <topology evidence="1">Multi-pass membrane protein</topology>
    </subcellularLocation>
</comment>
<protein>
    <submittedName>
        <fullName evidence="11">NhaC family sodium:proton (Na+:H+) antiporter</fullName>
    </submittedName>
</protein>
<evidence type="ECO:0000256" key="4">
    <source>
        <dbReference type="ARBA" id="ARBA00022475"/>
    </source>
</evidence>
<organism evidence="11 12">
    <name type="scientific">Neisseria bacilliformis ATCC BAA-1200</name>
    <dbReference type="NCBI Taxonomy" id="888742"/>
    <lineage>
        <taxon>Bacteria</taxon>
        <taxon>Pseudomonadati</taxon>
        <taxon>Pseudomonadota</taxon>
        <taxon>Betaproteobacteria</taxon>
        <taxon>Neisseriales</taxon>
        <taxon>Neisseriaceae</taxon>
        <taxon>Neisseria</taxon>
    </lineage>
</organism>
<sequence length="470" mass="49842">MPAVFTHANGDAVFAFKSLIEMPRKEAALVAAVLVAAMGYTIIALEWLPHMTIIAAITALLAYGLSRGLKYEDMQQGMIAALSRSMGAVYLFFFIGLMVSALMMSGSIPTLMYYGFNLISPEYFYLSAFVLSSLIGVSIGSSLTTCATVGVAFIGMGEAFHANLAMTAGAVVSGAFFGDKMSPLSDTTGIAASIVGIDLFEHIRNMAYTTVPAWLLTALATGWLLPAAAAHDLNSTAVFREQLQASGLVHAYSLIPFAVLVVLAVRRVNAVVAMLATILSAVAVTYLHSSPNLATLGSWFYGGFKLEGGFEHIGRLVSRGGLESMFFTQAIVILGLSLGGLLFTLGIIPSLLDGVRHLLTSAGRATACVAATAIGVNVLIGEQYLSILLAGETFKPVYDKLGLHPRNLSRTLEDAGTVINPLVPWSVCGVFIAKTLGVAVLDYLPYAFFCYLSLLLTLVFGWTGVTLSRK</sequence>
<dbReference type="PANTHER" id="PTHR33451:SF6">
    <property type="entry name" value="NA(+)_H(+) ANTIPORTER NHAC"/>
    <property type="match status" value="1"/>
</dbReference>
<dbReference type="HOGENOM" id="CLU_033405_1_0_4"/>
<evidence type="ECO:0000313" key="12">
    <source>
        <dbReference type="Proteomes" id="UP000004105"/>
    </source>
</evidence>
<evidence type="ECO:0000256" key="7">
    <source>
        <dbReference type="ARBA" id="ARBA00023136"/>
    </source>
</evidence>
<gene>
    <name evidence="11" type="primary">nhaC</name>
    <name evidence="11" type="ORF">HMPREF9123_1373</name>
</gene>
<feature type="transmembrane region" description="Helical" evidence="9">
    <location>
        <begin position="245"/>
        <end position="263"/>
    </location>
</feature>
<comment type="similarity">
    <text evidence="8">Belongs to the NhaC Na(+)/H(+) (TC 2.A.35) antiporter family.</text>
</comment>
<evidence type="ECO:0000256" key="6">
    <source>
        <dbReference type="ARBA" id="ARBA00022989"/>
    </source>
</evidence>
<evidence type="ECO:0000256" key="1">
    <source>
        <dbReference type="ARBA" id="ARBA00004651"/>
    </source>
</evidence>
<keyword evidence="6 9" id="KW-1133">Transmembrane helix</keyword>
<dbReference type="GO" id="GO:0005886">
    <property type="term" value="C:plasma membrane"/>
    <property type="evidence" value="ECO:0007669"/>
    <property type="project" value="UniProtKB-SubCell"/>
</dbReference>
<keyword evidence="2" id="KW-0813">Transport</keyword>
<dbReference type="Proteomes" id="UP000004105">
    <property type="component" value="Unassembled WGS sequence"/>
</dbReference>
<dbReference type="STRING" id="267212.GCA_001063965_01585"/>
<feature type="transmembrane region" description="Helical" evidence="9">
    <location>
        <begin position="27"/>
        <end position="45"/>
    </location>
</feature>
<dbReference type="AlphaFoldDB" id="F2BCE5"/>
<feature type="transmembrane region" description="Helical" evidence="9">
    <location>
        <begin position="270"/>
        <end position="289"/>
    </location>
</feature>
<feature type="transmembrane region" description="Helical" evidence="9">
    <location>
        <begin position="89"/>
        <end position="111"/>
    </location>
</feature>
<dbReference type="NCBIfam" id="TIGR00931">
    <property type="entry name" value="antiport_nhaC"/>
    <property type="match status" value="1"/>
</dbReference>
<dbReference type="GO" id="GO:0015297">
    <property type="term" value="F:antiporter activity"/>
    <property type="evidence" value="ECO:0007669"/>
    <property type="project" value="UniProtKB-KW"/>
</dbReference>
<feature type="domain" description="Na+/H+ antiporter NhaC-like C-terminal" evidence="10">
    <location>
        <begin position="174"/>
        <end position="464"/>
    </location>
</feature>
<feature type="transmembrane region" description="Helical" evidence="9">
    <location>
        <begin position="326"/>
        <end position="348"/>
    </location>
</feature>
<evidence type="ECO:0000256" key="3">
    <source>
        <dbReference type="ARBA" id="ARBA00022449"/>
    </source>
</evidence>
<feature type="transmembrane region" description="Helical" evidence="9">
    <location>
        <begin position="207"/>
        <end position="225"/>
    </location>
</feature>
<dbReference type="InterPro" id="IPR004770">
    <property type="entry name" value="Na/H_antiport_NhaC"/>
</dbReference>
<keyword evidence="12" id="KW-1185">Reference proteome</keyword>
<proteinExistence type="inferred from homology"/>
<evidence type="ECO:0000256" key="8">
    <source>
        <dbReference type="ARBA" id="ARBA00038435"/>
    </source>
</evidence>
<dbReference type="Pfam" id="PF03553">
    <property type="entry name" value="Na_H_antiporter"/>
    <property type="match status" value="1"/>
</dbReference>
<evidence type="ECO:0000256" key="2">
    <source>
        <dbReference type="ARBA" id="ARBA00022448"/>
    </source>
</evidence>
<keyword evidence="7 9" id="KW-0472">Membrane</keyword>
<reference evidence="11 12" key="1">
    <citation type="submission" date="2011-02" db="EMBL/GenBank/DDBJ databases">
        <authorList>
            <person name="Muzny D."/>
            <person name="Qin X."/>
            <person name="Deng J."/>
            <person name="Jiang H."/>
            <person name="Liu Y."/>
            <person name="Qu J."/>
            <person name="Song X.-Z."/>
            <person name="Zhang L."/>
            <person name="Thornton R."/>
            <person name="Coyle M."/>
            <person name="Francisco L."/>
            <person name="Jackson L."/>
            <person name="Javaid M."/>
            <person name="Korchina V."/>
            <person name="Kovar C."/>
            <person name="Mata R."/>
            <person name="Mathew T."/>
            <person name="Ngo R."/>
            <person name="Nguyen L."/>
            <person name="Nguyen N."/>
            <person name="Okwuonu G."/>
            <person name="Ongeri F."/>
            <person name="Pham C."/>
            <person name="Simmons D."/>
            <person name="Wilczek-Boney K."/>
            <person name="Hale W."/>
            <person name="Jakkamsetti A."/>
            <person name="Pham P."/>
            <person name="Ruth R."/>
            <person name="San Lucas F."/>
            <person name="Warren J."/>
            <person name="Zhang J."/>
            <person name="Zhao Z."/>
            <person name="Zhou C."/>
            <person name="Zhu D."/>
            <person name="Lee S."/>
            <person name="Bess C."/>
            <person name="Blankenburg K."/>
            <person name="Forbes L."/>
            <person name="Fu Q."/>
            <person name="Gubbala S."/>
            <person name="Hirani K."/>
            <person name="Jayaseelan J.C."/>
            <person name="Lara F."/>
            <person name="Munidasa M."/>
            <person name="Palculict T."/>
            <person name="Patil S."/>
            <person name="Pu L.-L."/>
            <person name="Saada N."/>
            <person name="Tang L."/>
            <person name="Weissenberger G."/>
            <person name="Zhu Y."/>
            <person name="Hemphill L."/>
            <person name="Shang Y."/>
            <person name="Youmans B."/>
            <person name="Ayvaz T."/>
            <person name="Ross M."/>
            <person name="Santibanez J."/>
            <person name="Aqrawi P."/>
            <person name="Gross S."/>
            <person name="Joshi V."/>
            <person name="Fowler G."/>
            <person name="Nazareth L."/>
            <person name="Reid J."/>
            <person name="Worley K."/>
            <person name="Petrosino J."/>
            <person name="Highlander S."/>
            <person name="Gibbs R."/>
        </authorList>
    </citation>
    <scope>NUCLEOTIDE SEQUENCE [LARGE SCALE GENOMIC DNA]</scope>
    <source>
        <strain evidence="11 12">ATCC BAA-1200</strain>
    </source>
</reference>
<keyword evidence="4" id="KW-1003">Cell membrane</keyword>
<keyword evidence="5 9" id="KW-0812">Transmembrane</keyword>
<accession>F2BCE5</accession>
<dbReference type="EMBL" id="AFAY01000029">
    <property type="protein sequence ID" value="EGF10902.1"/>
    <property type="molecule type" value="Genomic_DNA"/>
</dbReference>
<evidence type="ECO:0000259" key="10">
    <source>
        <dbReference type="Pfam" id="PF03553"/>
    </source>
</evidence>
<evidence type="ECO:0000256" key="9">
    <source>
        <dbReference type="SAM" id="Phobius"/>
    </source>
</evidence>